<keyword evidence="2" id="KW-1185">Reference proteome</keyword>
<gene>
    <name evidence="1" type="ORF">RMSM_07807</name>
</gene>
<reference evidence="1 2" key="1">
    <citation type="journal article" date="2013" name="Mar. Genomics">
        <title>Expression of sulfatases in Rhodopirellula baltica and the diversity of sulfatases in the genus Rhodopirellula.</title>
        <authorList>
            <person name="Wegner C.E."/>
            <person name="Richter-Heitmann T."/>
            <person name="Klindworth A."/>
            <person name="Klockow C."/>
            <person name="Richter M."/>
            <person name="Achstetter T."/>
            <person name="Glockner F.O."/>
            <person name="Harder J."/>
        </authorList>
    </citation>
    <scope>NUCLEOTIDE SEQUENCE [LARGE SCALE GENOMIC DNA]</scope>
    <source>
        <strain evidence="1 2">SM1</strain>
    </source>
</reference>
<sequence>MIRIIYPICGFVLQPRLRWVSKENHVSQRAGRAVEIGKTGGLRWHRGDAEAASEDGTVCLKRL</sequence>
<accession>M5RMS9</accession>
<name>M5RMS9_9BACT</name>
<protein>
    <submittedName>
        <fullName evidence="1">Uncharacterized protein</fullName>
    </submittedName>
</protein>
<dbReference type="AlphaFoldDB" id="M5RMS9"/>
<comment type="caution">
    <text evidence="1">The sequence shown here is derived from an EMBL/GenBank/DDBJ whole genome shotgun (WGS) entry which is preliminary data.</text>
</comment>
<dbReference type="EMBL" id="ANOG01001128">
    <property type="protein sequence ID" value="EMI15269.1"/>
    <property type="molecule type" value="Genomic_DNA"/>
</dbReference>
<dbReference type="Proteomes" id="UP000011991">
    <property type="component" value="Unassembled WGS sequence"/>
</dbReference>
<evidence type="ECO:0000313" key="2">
    <source>
        <dbReference type="Proteomes" id="UP000011991"/>
    </source>
</evidence>
<evidence type="ECO:0000313" key="1">
    <source>
        <dbReference type="EMBL" id="EMI15269.1"/>
    </source>
</evidence>
<proteinExistence type="predicted"/>
<organism evidence="1 2">
    <name type="scientific">Rhodopirellula maiorica SM1</name>
    <dbReference type="NCBI Taxonomy" id="1265738"/>
    <lineage>
        <taxon>Bacteria</taxon>
        <taxon>Pseudomonadati</taxon>
        <taxon>Planctomycetota</taxon>
        <taxon>Planctomycetia</taxon>
        <taxon>Pirellulales</taxon>
        <taxon>Pirellulaceae</taxon>
        <taxon>Novipirellula</taxon>
    </lineage>
</organism>